<dbReference type="EMBL" id="WKJJ01000005">
    <property type="protein sequence ID" value="MRV72094.1"/>
    <property type="molecule type" value="Genomic_DNA"/>
</dbReference>
<evidence type="ECO:0000313" key="2">
    <source>
        <dbReference type="EMBL" id="MRV72094.1"/>
    </source>
</evidence>
<sequence length="139" mass="15143">MIKEMMRQMLLGITSKVAAAQVEAGVRAYLHSWRSGDAVARANLFSDDVVLEDPVGAAPVEGKAALLAFWARAEGPHATFEPELVRLTVCGDEAVAVFNLKVSFDGAGSAVLRIIDHFQFDAQGKIRRLRAFWDAQSVE</sequence>
<name>A0A7X2ILG7_9BURK</name>
<evidence type="ECO:0000313" key="3">
    <source>
        <dbReference type="Proteomes" id="UP000446768"/>
    </source>
</evidence>
<evidence type="ECO:0000259" key="1">
    <source>
        <dbReference type="Pfam" id="PF12680"/>
    </source>
</evidence>
<comment type="caution">
    <text evidence="2">The sequence shown here is derived from an EMBL/GenBank/DDBJ whole genome shotgun (WGS) entry which is preliminary data.</text>
</comment>
<accession>A0A7X2ILG7</accession>
<organism evidence="2 3">
    <name type="scientific">Pseudoduganella rivuli</name>
    <dbReference type="NCBI Taxonomy" id="2666085"/>
    <lineage>
        <taxon>Bacteria</taxon>
        <taxon>Pseudomonadati</taxon>
        <taxon>Pseudomonadota</taxon>
        <taxon>Betaproteobacteria</taxon>
        <taxon>Burkholderiales</taxon>
        <taxon>Oxalobacteraceae</taxon>
        <taxon>Telluria group</taxon>
        <taxon>Pseudoduganella</taxon>
    </lineage>
</organism>
<dbReference type="InterPro" id="IPR037401">
    <property type="entry name" value="SnoaL-like"/>
</dbReference>
<dbReference type="SUPFAM" id="SSF54427">
    <property type="entry name" value="NTF2-like"/>
    <property type="match status" value="1"/>
</dbReference>
<reference evidence="2 3" key="1">
    <citation type="submission" date="2019-11" db="EMBL/GenBank/DDBJ databases">
        <title>Novel species isolated from a subtropical stream in China.</title>
        <authorList>
            <person name="Lu H."/>
        </authorList>
    </citation>
    <scope>NUCLEOTIDE SEQUENCE [LARGE SCALE GENOMIC DNA]</scope>
    <source>
        <strain evidence="2 3">FT92W</strain>
    </source>
</reference>
<dbReference type="Proteomes" id="UP000446768">
    <property type="component" value="Unassembled WGS sequence"/>
</dbReference>
<dbReference type="AlphaFoldDB" id="A0A7X2ILG7"/>
<dbReference type="InterPro" id="IPR032710">
    <property type="entry name" value="NTF2-like_dom_sf"/>
</dbReference>
<dbReference type="Gene3D" id="3.10.450.50">
    <property type="match status" value="1"/>
</dbReference>
<protein>
    <submittedName>
        <fullName evidence="2">DUF4440 domain-containing protein</fullName>
    </submittedName>
</protein>
<keyword evidence="3" id="KW-1185">Reference proteome</keyword>
<dbReference type="RefSeq" id="WP_154373283.1">
    <property type="nucleotide sequence ID" value="NZ_WKJJ01000005.1"/>
</dbReference>
<dbReference type="Pfam" id="PF12680">
    <property type="entry name" value="SnoaL_2"/>
    <property type="match status" value="1"/>
</dbReference>
<proteinExistence type="predicted"/>
<gene>
    <name evidence="2" type="ORF">GJ700_10250</name>
</gene>
<feature type="domain" description="SnoaL-like" evidence="1">
    <location>
        <begin position="26"/>
        <end position="128"/>
    </location>
</feature>